<dbReference type="Proteomes" id="UP000199087">
    <property type="component" value="Unassembled WGS sequence"/>
</dbReference>
<sequence>MDEKRIYKPLKELSNEQIREILNKNDIDELISLPLSVGEHHINWKYAQDICAKLSKHENPLVRANAVLGFAYIARTKGKLEKHIVKPIVLYELRENQEFQWRIIDAINDINLFMKWKIGAKSTME</sequence>
<dbReference type="EMBL" id="CVRB01000005">
    <property type="protein sequence ID" value="CRK84624.1"/>
    <property type="molecule type" value="Genomic_DNA"/>
</dbReference>
<dbReference type="InterPro" id="IPR049796">
    <property type="entry name" value="CdiI_Ct-like"/>
</dbReference>
<proteinExistence type="predicted"/>
<accession>A0A0U1P2T1</accession>
<reference evidence="2" key="1">
    <citation type="submission" date="2015-05" db="EMBL/GenBank/DDBJ databases">
        <authorList>
            <person name="Urmite Genomes"/>
        </authorList>
    </citation>
    <scope>NUCLEOTIDE SEQUENCE [LARGE SCALE GENOMIC DNA]</scope>
    <source>
        <strain evidence="2">LF1</strain>
    </source>
</reference>
<keyword evidence="2" id="KW-1185">Reference proteome</keyword>
<dbReference type="RefSeq" id="WP_090638751.1">
    <property type="nucleotide sequence ID" value="NZ_CVRB01000005.1"/>
</dbReference>
<gene>
    <name evidence="1" type="ORF">BN000_04667</name>
</gene>
<protein>
    <recommendedName>
        <fullName evidence="3">HEAT repeat domain-containing protein</fullName>
    </recommendedName>
</protein>
<evidence type="ECO:0000313" key="1">
    <source>
        <dbReference type="EMBL" id="CRK84624.1"/>
    </source>
</evidence>
<name>A0A0U1P2T1_9BACI</name>
<evidence type="ECO:0000313" key="2">
    <source>
        <dbReference type="Proteomes" id="UP000199087"/>
    </source>
</evidence>
<organism evidence="1 2">
    <name type="scientific">Neobacillus massiliamazoniensis</name>
    <dbReference type="NCBI Taxonomy" id="1499688"/>
    <lineage>
        <taxon>Bacteria</taxon>
        <taxon>Bacillati</taxon>
        <taxon>Bacillota</taxon>
        <taxon>Bacilli</taxon>
        <taxon>Bacillales</taxon>
        <taxon>Bacillaceae</taxon>
        <taxon>Neobacillus</taxon>
    </lineage>
</organism>
<dbReference type="AlphaFoldDB" id="A0A0U1P2T1"/>
<dbReference type="OrthoDB" id="2083307at2"/>
<dbReference type="STRING" id="1499688.BN000_04667"/>
<dbReference type="CDD" id="cd20694">
    <property type="entry name" value="CdiI_Ct-like"/>
    <property type="match status" value="1"/>
</dbReference>
<evidence type="ECO:0008006" key="3">
    <source>
        <dbReference type="Google" id="ProtNLM"/>
    </source>
</evidence>